<dbReference type="InterPro" id="IPR041588">
    <property type="entry name" value="Integrase_H2C2"/>
</dbReference>
<feature type="domain" description="Integrase zinc-binding" evidence="1">
    <location>
        <begin position="138"/>
        <end position="193"/>
    </location>
</feature>
<dbReference type="Gene3D" id="1.10.340.70">
    <property type="match status" value="1"/>
</dbReference>
<dbReference type="Pfam" id="PF17921">
    <property type="entry name" value="Integrase_H2C2"/>
    <property type="match status" value="1"/>
</dbReference>
<name>A0A9Q3GCN2_9BASI</name>
<accession>A0A9Q3GCN2</accession>
<proteinExistence type="predicted"/>
<keyword evidence="3" id="KW-1185">Reference proteome</keyword>
<dbReference type="Proteomes" id="UP000765509">
    <property type="component" value="Unassembled WGS sequence"/>
</dbReference>
<dbReference type="AlphaFoldDB" id="A0A9Q3GCN2"/>
<sequence>MLRCHIAIQEYKVKMTIAHKEGNINKNSGEHSRRALSKTPHSIGYVPLEAEPQIPIEGIKITDIVTALFEVKESYKKDKNFHILTALWDKDFKDTSLINSLDELWTASYLEGIFCLFYCIVYHRTKHSCVIKLCSRLLINTILHEFHDGIYSGHLSEDTTLDKVKNCAWWPSLRKETIEYCHTCERCQKVNSRTGKKFGLMIHIQEPKSPWEAVHMD</sequence>
<dbReference type="OrthoDB" id="3863715at2759"/>
<dbReference type="InterPro" id="IPR052160">
    <property type="entry name" value="Gypsy_RT_Integrase-like"/>
</dbReference>
<comment type="caution">
    <text evidence="2">The sequence shown here is derived from an EMBL/GenBank/DDBJ whole genome shotgun (WGS) entry which is preliminary data.</text>
</comment>
<evidence type="ECO:0000313" key="3">
    <source>
        <dbReference type="Proteomes" id="UP000765509"/>
    </source>
</evidence>
<evidence type="ECO:0000259" key="1">
    <source>
        <dbReference type="Pfam" id="PF17921"/>
    </source>
</evidence>
<protein>
    <recommendedName>
        <fullName evidence="1">Integrase zinc-binding domain-containing protein</fullName>
    </recommendedName>
</protein>
<evidence type="ECO:0000313" key="2">
    <source>
        <dbReference type="EMBL" id="MBW0461337.1"/>
    </source>
</evidence>
<gene>
    <name evidence="2" type="ORF">O181_001052</name>
</gene>
<reference evidence="2" key="1">
    <citation type="submission" date="2021-03" db="EMBL/GenBank/DDBJ databases">
        <title>Draft genome sequence of rust myrtle Austropuccinia psidii MF-1, a brazilian biotype.</title>
        <authorList>
            <person name="Quecine M.C."/>
            <person name="Pachon D.M.R."/>
            <person name="Bonatelli M.L."/>
            <person name="Correr F.H."/>
            <person name="Franceschini L.M."/>
            <person name="Leite T.F."/>
            <person name="Margarido G.R.A."/>
            <person name="Almeida C.A."/>
            <person name="Ferrarezi J.A."/>
            <person name="Labate C.A."/>
        </authorList>
    </citation>
    <scope>NUCLEOTIDE SEQUENCE</scope>
    <source>
        <strain evidence="2">MF-1</strain>
    </source>
</reference>
<dbReference type="EMBL" id="AVOT02000144">
    <property type="protein sequence ID" value="MBW0461337.1"/>
    <property type="molecule type" value="Genomic_DNA"/>
</dbReference>
<dbReference type="PANTHER" id="PTHR47266">
    <property type="entry name" value="ENDONUCLEASE-RELATED"/>
    <property type="match status" value="1"/>
</dbReference>
<organism evidence="2 3">
    <name type="scientific">Austropuccinia psidii MF-1</name>
    <dbReference type="NCBI Taxonomy" id="1389203"/>
    <lineage>
        <taxon>Eukaryota</taxon>
        <taxon>Fungi</taxon>
        <taxon>Dikarya</taxon>
        <taxon>Basidiomycota</taxon>
        <taxon>Pucciniomycotina</taxon>
        <taxon>Pucciniomycetes</taxon>
        <taxon>Pucciniales</taxon>
        <taxon>Sphaerophragmiaceae</taxon>
        <taxon>Austropuccinia</taxon>
    </lineage>
</organism>